<dbReference type="InterPro" id="IPR012674">
    <property type="entry name" value="Calycin"/>
</dbReference>
<dbReference type="Gene3D" id="2.40.128.20">
    <property type="match status" value="1"/>
</dbReference>
<accession>G3MQZ2</accession>
<feature type="compositionally biased region" description="Pro residues" evidence="1">
    <location>
        <begin position="36"/>
        <end position="50"/>
    </location>
</feature>
<feature type="region of interest" description="Disordered" evidence="1">
    <location>
        <begin position="29"/>
        <end position="54"/>
    </location>
</feature>
<evidence type="ECO:0000256" key="1">
    <source>
        <dbReference type="SAM" id="MobiDB-lite"/>
    </source>
</evidence>
<name>G3MQZ2_AMBMU</name>
<dbReference type="AlphaFoldDB" id="G3MQZ2"/>
<protein>
    <submittedName>
        <fullName evidence="2">Uncharacterized protein</fullName>
    </submittedName>
</protein>
<dbReference type="EMBL" id="JO844293">
    <property type="protein sequence ID" value="AEO35910.1"/>
    <property type="molecule type" value="mRNA"/>
</dbReference>
<organism evidence="2">
    <name type="scientific">Amblyomma maculatum</name>
    <name type="common">Gulf Coast tick</name>
    <dbReference type="NCBI Taxonomy" id="34609"/>
    <lineage>
        <taxon>Eukaryota</taxon>
        <taxon>Metazoa</taxon>
        <taxon>Ecdysozoa</taxon>
        <taxon>Arthropoda</taxon>
        <taxon>Chelicerata</taxon>
        <taxon>Arachnida</taxon>
        <taxon>Acari</taxon>
        <taxon>Parasitiformes</taxon>
        <taxon>Ixodida</taxon>
        <taxon>Ixodoidea</taxon>
        <taxon>Ixodidae</taxon>
        <taxon>Amblyomminae</taxon>
        <taxon>Amblyomma</taxon>
    </lineage>
</organism>
<reference evidence="2" key="1">
    <citation type="journal article" date="2011" name="PLoS ONE">
        <title>A deep insight into the sialotranscriptome of the gulf coast tick, Amblyomma maculatum.</title>
        <authorList>
            <person name="Karim S."/>
            <person name="Singh P."/>
            <person name="Ribeiro J.M."/>
        </authorList>
    </citation>
    <scope>NUCLEOTIDE SEQUENCE</scope>
    <source>
        <tissue evidence="2">Salivary gland</tissue>
    </source>
</reference>
<sequence length="264" mass="30664">MHQPSNFSRTIFERRGKLTAVILLQKSAVSAERPSMPRPSMPRPSMPRPSAPSFQRHKGTIIRNSVLNTMLPFQVIIFVDFACCIYGVTLDDARKALNTSGQIFLYIRSAHSMYRKSESCTNIKVYDKVNEDLYFLEVKYNLQAGLHTRKLNWNYDYKAATLSPGTGTDANATLTISPLVGTQPEVSYRMVFWDKEQKCFLLVFYNHKDEPKCEMYQWAEEVHKRRKSLNPPGEIYRSCELEFYKYCGSDVKIVYFYLKCRNAR</sequence>
<proteinExistence type="evidence at transcript level"/>
<evidence type="ECO:0000313" key="2">
    <source>
        <dbReference type="EMBL" id="AEO35910.1"/>
    </source>
</evidence>